<dbReference type="PANTHER" id="PTHR28008:SF1">
    <property type="entry name" value="DOMAIN PROTEIN, PUTATIVE (AFU_ORTHOLOGUE AFUA_3G10980)-RELATED"/>
    <property type="match status" value="1"/>
</dbReference>
<dbReference type="RefSeq" id="WP_302724425.1">
    <property type="nucleotide sequence ID" value="NZ_JAULRU010000797.1"/>
</dbReference>
<dbReference type="PANTHER" id="PTHR28008">
    <property type="entry name" value="DOMAIN PROTEIN, PUTATIVE (AFU_ORTHOLOGUE AFUA_3G10980)-RELATED"/>
    <property type="match status" value="1"/>
</dbReference>
<proteinExistence type="predicted"/>
<feature type="domain" description="VanZ-like" evidence="2">
    <location>
        <begin position="54"/>
        <end position="120"/>
    </location>
</feature>
<keyword evidence="4" id="KW-1185">Reference proteome</keyword>
<evidence type="ECO:0000256" key="1">
    <source>
        <dbReference type="SAM" id="Phobius"/>
    </source>
</evidence>
<keyword evidence="1" id="KW-0472">Membrane</keyword>
<feature type="transmembrane region" description="Helical" evidence="1">
    <location>
        <begin position="51"/>
        <end position="69"/>
    </location>
</feature>
<keyword evidence="1" id="KW-1133">Transmembrane helix</keyword>
<organism evidence="3 4">
    <name type="scientific">Gilvimarinus gilvus</name>
    <dbReference type="NCBI Taxonomy" id="3058038"/>
    <lineage>
        <taxon>Bacteria</taxon>
        <taxon>Pseudomonadati</taxon>
        <taxon>Pseudomonadota</taxon>
        <taxon>Gammaproteobacteria</taxon>
        <taxon>Cellvibrionales</taxon>
        <taxon>Cellvibrionaceae</taxon>
        <taxon>Gilvimarinus</taxon>
    </lineage>
</organism>
<dbReference type="EMBL" id="JAXAFO010000001">
    <property type="protein sequence ID" value="MDX6847824.1"/>
    <property type="molecule type" value="Genomic_DNA"/>
</dbReference>
<dbReference type="Proteomes" id="UP001273505">
    <property type="component" value="Unassembled WGS sequence"/>
</dbReference>
<keyword evidence="1" id="KW-0812">Transmembrane</keyword>
<name>A0ABU4RXY1_9GAMM</name>
<feature type="transmembrane region" description="Helical" evidence="1">
    <location>
        <begin position="107"/>
        <end position="126"/>
    </location>
</feature>
<evidence type="ECO:0000313" key="3">
    <source>
        <dbReference type="EMBL" id="MDX6847824.1"/>
    </source>
</evidence>
<gene>
    <name evidence="3" type="ORF">SCD92_00545</name>
</gene>
<evidence type="ECO:0000259" key="2">
    <source>
        <dbReference type="Pfam" id="PF04892"/>
    </source>
</evidence>
<dbReference type="InterPro" id="IPR006976">
    <property type="entry name" value="VanZ-like"/>
</dbReference>
<dbReference type="Pfam" id="PF04892">
    <property type="entry name" value="VanZ"/>
    <property type="match status" value="1"/>
</dbReference>
<feature type="transmembrane region" description="Helical" evidence="1">
    <location>
        <begin position="78"/>
        <end position="95"/>
    </location>
</feature>
<accession>A0ABU4RXY1</accession>
<comment type="caution">
    <text evidence="3">The sequence shown here is derived from an EMBL/GenBank/DDBJ whole genome shotgun (WGS) entry which is preliminary data.</text>
</comment>
<protein>
    <submittedName>
        <fullName evidence="3">VanZ family protein</fullName>
    </submittedName>
</protein>
<evidence type="ECO:0000313" key="4">
    <source>
        <dbReference type="Proteomes" id="UP001273505"/>
    </source>
</evidence>
<sequence length="135" mass="15290">MSLQNLNAGSALVEPMWTLCKQGQFWALLAIYLLLGTAQQPQQVVGDYNDLLMHFLGYLVAGISISIAYPKQSVYARLMWLWLFSTGVEIIQYFLPWRSFDLWDMLANTSGIVLGLVIFSCACLIVRRNKSTHIV</sequence>
<reference evidence="3 4" key="1">
    <citation type="submission" date="2023-11" db="EMBL/GenBank/DDBJ databases">
        <title>Gilvimarinus fulvus sp. nov., isolated from the surface of Kelp.</title>
        <authorList>
            <person name="Sun Y.Y."/>
            <person name="Gong Y."/>
            <person name="Du Z.J."/>
        </authorList>
    </citation>
    <scope>NUCLEOTIDE SEQUENCE [LARGE SCALE GENOMIC DNA]</scope>
    <source>
        <strain evidence="3 4">SDUM040013</strain>
    </source>
</reference>